<name>A0A7G8PVL7_9FLAO</name>
<keyword evidence="1" id="KW-1133">Transmembrane helix</keyword>
<reference evidence="2 3" key="1">
    <citation type="submission" date="2020-04" db="EMBL/GenBank/DDBJ databases">
        <title>Genome sequence of Altibacter aquimarinus strain ALE3EI.</title>
        <authorList>
            <person name="Oh H.-M."/>
            <person name="Jang D."/>
        </authorList>
    </citation>
    <scope>NUCLEOTIDE SEQUENCE [LARGE SCALE GENOMIC DNA]</scope>
    <source>
        <strain evidence="2 3">ALE3EI</strain>
    </source>
</reference>
<keyword evidence="3" id="KW-1185">Reference proteome</keyword>
<feature type="transmembrane region" description="Helical" evidence="1">
    <location>
        <begin position="7"/>
        <end position="25"/>
    </location>
</feature>
<sequence>MKFEGIATYIMVSVLLYALFIFLMPQSSYHLDMLLWQKWTVHTFEYGLGNAYGSGTDYLPLYHYILYLFGKIQGSTAKIAFNIHWLKAITLVFHFISAWFVILFIRHKEDTLHKSIIYALFYLANIAILYNSIIWGQVDAILTCFVFTSCYFAFQKRIILCLVFFILALNFKLQAIIFLPLIALMVFPPMIQNFSLNRLLLWIGIPVGLQLLILLPFIVQGEVSSVWKVVANSVDHFPVVSMNAFNFWDLVLSGDLMRMPDSTTFIGISYKNWGLILFFTASFFALLPIFKKGIHSLRKKVNFKVGNQQFMLTAALIPLLFFFFNTQMHERYSHPAMIFLVVYALISMNWGIALLGCAAYFLNLEAVMHYLQLEDYSGFWIDRHFIATLFLGLILWLYVLLYRDAFRKNVVDN</sequence>
<gene>
    <name evidence="2" type="ORF">ALE3EI_1835</name>
</gene>
<feature type="transmembrane region" description="Helical" evidence="1">
    <location>
        <begin position="157"/>
        <end position="187"/>
    </location>
</feature>
<feature type="transmembrane region" description="Helical" evidence="1">
    <location>
        <begin position="270"/>
        <end position="290"/>
    </location>
</feature>
<dbReference type="EMBL" id="CP052909">
    <property type="protein sequence ID" value="QNJ98383.1"/>
    <property type="molecule type" value="Genomic_DNA"/>
</dbReference>
<protein>
    <recommendedName>
        <fullName evidence="4">DUF2029 domain-containing protein</fullName>
    </recommendedName>
</protein>
<feature type="transmembrane region" description="Helical" evidence="1">
    <location>
        <begin position="199"/>
        <end position="219"/>
    </location>
</feature>
<dbReference type="Proteomes" id="UP000515514">
    <property type="component" value="Chromosome"/>
</dbReference>
<evidence type="ECO:0000313" key="3">
    <source>
        <dbReference type="Proteomes" id="UP000515514"/>
    </source>
</evidence>
<evidence type="ECO:0000313" key="2">
    <source>
        <dbReference type="EMBL" id="QNJ98383.1"/>
    </source>
</evidence>
<feature type="transmembrane region" description="Helical" evidence="1">
    <location>
        <begin position="117"/>
        <end position="137"/>
    </location>
</feature>
<evidence type="ECO:0008006" key="4">
    <source>
        <dbReference type="Google" id="ProtNLM"/>
    </source>
</evidence>
<keyword evidence="1" id="KW-0472">Membrane</keyword>
<dbReference type="KEGG" id="alti:ALE3EI_1835"/>
<dbReference type="RefSeq" id="WP_186988008.1">
    <property type="nucleotide sequence ID" value="NZ_CP052909.1"/>
</dbReference>
<feature type="transmembrane region" description="Helical" evidence="1">
    <location>
        <begin position="310"/>
        <end position="326"/>
    </location>
</feature>
<feature type="transmembrane region" description="Helical" evidence="1">
    <location>
        <begin position="381"/>
        <end position="401"/>
    </location>
</feature>
<proteinExistence type="predicted"/>
<accession>A0A7G8PVL7</accession>
<keyword evidence="1" id="KW-0812">Transmembrane</keyword>
<evidence type="ECO:0000256" key="1">
    <source>
        <dbReference type="SAM" id="Phobius"/>
    </source>
</evidence>
<feature type="transmembrane region" description="Helical" evidence="1">
    <location>
        <begin position="85"/>
        <end position="105"/>
    </location>
</feature>
<organism evidence="2 3">
    <name type="scientific">Constantimarinum furrinae</name>
    <dbReference type="NCBI Taxonomy" id="2562285"/>
    <lineage>
        <taxon>Bacteria</taxon>
        <taxon>Pseudomonadati</taxon>
        <taxon>Bacteroidota</taxon>
        <taxon>Flavobacteriia</taxon>
        <taxon>Flavobacteriales</taxon>
        <taxon>Flavobacteriaceae</taxon>
        <taxon>Altibacter/Constantimarinum group</taxon>
        <taxon>Constantimarinum</taxon>
    </lineage>
</organism>
<feature type="transmembrane region" description="Helical" evidence="1">
    <location>
        <begin position="338"/>
        <end position="361"/>
    </location>
</feature>
<dbReference type="AlphaFoldDB" id="A0A7G8PVL7"/>